<name>M2TD85_9SPHN</name>
<dbReference type="AlphaFoldDB" id="M2TD85"/>
<keyword evidence="1" id="KW-1133">Transmembrane helix</keyword>
<organism evidence="2 3">
    <name type="scientific">Pacificimonas flava</name>
    <dbReference type="NCBI Taxonomy" id="1234595"/>
    <lineage>
        <taxon>Bacteria</taxon>
        <taxon>Pseudomonadati</taxon>
        <taxon>Pseudomonadota</taxon>
        <taxon>Alphaproteobacteria</taxon>
        <taxon>Sphingomonadales</taxon>
        <taxon>Sphingosinicellaceae</taxon>
        <taxon>Pacificimonas</taxon>
    </lineage>
</organism>
<comment type="caution">
    <text evidence="2">The sequence shown here is derived from an EMBL/GenBank/DDBJ whole genome shotgun (WGS) entry which is preliminary data.</text>
</comment>
<dbReference type="Pfam" id="PF11821">
    <property type="entry name" value="ActD"/>
    <property type="match status" value="1"/>
</dbReference>
<dbReference type="RefSeq" id="WP_008599834.1">
    <property type="nucleotide sequence ID" value="NZ_AMRV01000001.1"/>
</dbReference>
<sequence length="166" mass="17659">MTAWLGAFESPETLVSAIRSLRADGHHVEAYSPFPIDEIIEVMDYDTQSVAKAALIAAAFGSVLMLAALYYTGVVAYPLDVGARPIFSLAGAVCSTIIVTILWAALGALAAFLKGAHLPRLNHPVFEFEHFESLHDGTFFLEVHAGSGLTGGTLSKLGAVWVRALT</sequence>
<gene>
    <name evidence="2" type="ORF">C725_0399</name>
</gene>
<dbReference type="EMBL" id="AMRV01000001">
    <property type="protein sequence ID" value="EMD84469.1"/>
    <property type="molecule type" value="Genomic_DNA"/>
</dbReference>
<accession>M2TD85</accession>
<evidence type="ECO:0000313" key="3">
    <source>
        <dbReference type="Proteomes" id="UP000011717"/>
    </source>
</evidence>
<dbReference type="InterPro" id="IPR021776">
    <property type="entry name" value="ActD"/>
</dbReference>
<dbReference type="PANTHER" id="PTHR40394:SF2">
    <property type="entry name" value="QUINOL:CYTOCHROME C OXIDOREDUCTASE MEMBRANE PROTEIN"/>
    <property type="match status" value="1"/>
</dbReference>
<evidence type="ECO:0000256" key="1">
    <source>
        <dbReference type="SAM" id="Phobius"/>
    </source>
</evidence>
<dbReference type="OrthoDB" id="9792475at2"/>
<evidence type="ECO:0000313" key="2">
    <source>
        <dbReference type="EMBL" id="EMD84469.1"/>
    </source>
</evidence>
<keyword evidence="1" id="KW-0472">Membrane</keyword>
<protein>
    <recommendedName>
        <fullName evidence="4">DUF3341 domain-containing protein</fullName>
    </recommendedName>
</protein>
<reference evidence="2 3" key="1">
    <citation type="journal article" date="2013" name="Genome Announc.">
        <title>Draft Genome Sequence of Strain JLT2015T, Belonging to the Family Sphingomonadaceae of the Alphaproteobacteria.</title>
        <authorList>
            <person name="Tang K."/>
            <person name="Liu K."/>
            <person name="Li S."/>
            <person name="Jiao N."/>
        </authorList>
    </citation>
    <scope>NUCLEOTIDE SEQUENCE [LARGE SCALE GENOMIC DNA]</scope>
    <source>
        <strain evidence="2 3">JLT2015</strain>
    </source>
</reference>
<keyword evidence="3" id="KW-1185">Reference proteome</keyword>
<feature type="transmembrane region" description="Helical" evidence="1">
    <location>
        <begin position="53"/>
        <end position="74"/>
    </location>
</feature>
<evidence type="ECO:0008006" key="4">
    <source>
        <dbReference type="Google" id="ProtNLM"/>
    </source>
</evidence>
<keyword evidence="1" id="KW-0812">Transmembrane</keyword>
<feature type="transmembrane region" description="Helical" evidence="1">
    <location>
        <begin position="86"/>
        <end position="113"/>
    </location>
</feature>
<dbReference type="Proteomes" id="UP000011717">
    <property type="component" value="Unassembled WGS sequence"/>
</dbReference>
<dbReference type="PANTHER" id="PTHR40394">
    <property type="entry name" value="LIPOPROTEIN-RELATED"/>
    <property type="match status" value="1"/>
</dbReference>
<proteinExistence type="predicted"/>